<dbReference type="PROSITE" id="PS50053">
    <property type="entry name" value="UBIQUITIN_2"/>
    <property type="match status" value="2"/>
</dbReference>
<dbReference type="InterPro" id="IPR000626">
    <property type="entry name" value="Ubiquitin-like_dom"/>
</dbReference>
<keyword evidence="3" id="KW-1185">Reference proteome</keyword>
<dbReference type="GO" id="GO:0005829">
    <property type="term" value="C:cytosol"/>
    <property type="evidence" value="ECO:0007669"/>
    <property type="project" value="TreeGrafter"/>
</dbReference>
<dbReference type="OrthoDB" id="419317at2759"/>
<dbReference type="SMART" id="SM00213">
    <property type="entry name" value="UBQ"/>
    <property type="match status" value="1"/>
</dbReference>
<sequence>MDVTFETARGRRFTVEIWFMSTVKRIKEYVMRQEGIPVESQRIFFDGKELKDDLDTEHYSILQGSCLRLVLPGDGDAPGIGRMVRVIVVSPALVPGGVTLDVDAAFNVARFKELLQEKTDGALPAARMVLLFGKLEMEDDKTVGEYGPPGPDGIQVTAVVQPKQPAPAAAISKKKQPLVTVQVKWGNMAVGLEVSDLLAVKELRAELGAGAAAKLPLPKDGGYFFIYKQNVMEEDHTLRWHDVKNGDTIEIFNGQVTGGA</sequence>
<evidence type="ECO:0000313" key="3">
    <source>
        <dbReference type="Proteomes" id="UP000729402"/>
    </source>
</evidence>
<dbReference type="GO" id="GO:0070628">
    <property type="term" value="F:proteasome binding"/>
    <property type="evidence" value="ECO:0007669"/>
    <property type="project" value="TreeGrafter"/>
</dbReference>
<dbReference type="Proteomes" id="UP000729402">
    <property type="component" value="Unassembled WGS sequence"/>
</dbReference>
<gene>
    <name evidence="2" type="ORF">GUJ93_ZPchr0009g1197</name>
</gene>
<reference evidence="2" key="1">
    <citation type="journal article" date="2021" name="bioRxiv">
        <title>Whole Genome Assembly and Annotation of Northern Wild Rice, Zizania palustris L., Supports a Whole Genome Duplication in the Zizania Genus.</title>
        <authorList>
            <person name="Haas M."/>
            <person name="Kono T."/>
            <person name="Macchietto M."/>
            <person name="Millas R."/>
            <person name="McGilp L."/>
            <person name="Shao M."/>
            <person name="Duquette J."/>
            <person name="Hirsch C.N."/>
            <person name="Kimball J."/>
        </authorList>
    </citation>
    <scope>NUCLEOTIDE SEQUENCE</scope>
    <source>
        <tissue evidence="2">Fresh leaf tissue</tissue>
    </source>
</reference>
<feature type="domain" description="Ubiquitin-like" evidence="1">
    <location>
        <begin position="84"/>
        <end position="147"/>
    </location>
</feature>
<dbReference type="PANTHER" id="PTHR10621">
    <property type="entry name" value="UV EXCISION REPAIR PROTEIN RAD23"/>
    <property type="match status" value="1"/>
</dbReference>
<name>A0A8J5RGE5_ZIZPA</name>
<feature type="domain" description="Ubiquitin-like" evidence="1">
    <location>
        <begin position="1"/>
        <end position="76"/>
    </location>
</feature>
<proteinExistence type="predicted"/>
<comment type="caution">
    <text evidence="2">The sequence shown here is derived from an EMBL/GenBank/DDBJ whole genome shotgun (WGS) entry which is preliminary data.</text>
</comment>
<accession>A0A8J5RGE5</accession>
<dbReference type="GO" id="GO:0005654">
    <property type="term" value="C:nucleoplasm"/>
    <property type="evidence" value="ECO:0007669"/>
    <property type="project" value="TreeGrafter"/>
</dbReference>
<dbReference type="Pfam" id="PF00240">
    <property type="entry name" value="ubiquitin"/>
    <property type="match status" value="2"/>
</dbReference>
<dbReference type="GO" id="GO:0043161">
    <property type="term" value="P:proteasome-mediated ubiquitin-dependent protein catabolic process"/>
    <property type="evidence" value="ECO:0007669"/>
    <property type="project" value="TreeGrafter"/>
</dbReference>
<dbReference type="GO" id="GO:0043130">
    <property type="term" value="F:ubiquitin binding"/>
    <property type="evidence" value="ECO:0007669"/>
    <property type="project" value="TreeGrafter"/>
</dbReference>
<dbReference type="PANTHER" id="PTHR10621:SF38">
    <property type="entry name" value="UBIQUITIN DOMAIN-CONTAINING PROTEIN 7SL RNA1-RELATED"/>
    <property type="match status" value="1"/>
</dbReference>
<reference evidence="2" key="2">
    <citation type="submission" date="2021-02" db="EMBL/GenBank/DDBJ databases">
        <authorList>
            <person name="Kimball J.A."/>
            <person name="Haas M.W."/>
            <person name="Macchietto M."/>
            <person name="Kono T."/>
            <person name="Duquette J."/>
            <person name="Shao M."/>
        </authorList>
    </citation>
    <scope>NUCLEOTIDE SEQUENCE</scope>
    <source>
        <tissue evidence="2">Fresh leaf tissue</tissue>
    </source>
</reference>
<dbReference type="AlphaFoldDB" id="A0A8J5RGE5"/>
<dbReference type="GO" id="GO:0031593">
    <property type="term" value="F:polyubiquitin modification-dependent protein binding"/>
    <property type="evidence" value="ECO:0007669"/>
    <property type="project" value="TreeGrafter"/>
</dbReference>
<organism evidence="2 3">
    <name type="scientific">Zizania palustris</name>
    <name type="common">Northern wild rice</name>
    <dbReference type="NCBI Taxonomy" id="103762"/>
    <lineage>
        <taxon>Eukaryota</taxon>
        <taxon>Viridiplantae</taxon>
        <taxon>Streptophyta</taxon>
        <taxon>Embryophyta</taxon>
        <taxon>Tracheophyta</taxon>
        <taxon>Spermatophyta</taxon>
        <taxon>Magnoliopsida</taxon>
        <taxon>Liliopsida</taxon>
        <taxon>Poales</taxon>
        <taxon>Poaceae</taxon>
        <taxon>BOP clade</taxon>
        <taxon>Oryzoideae</taxon>
        <taxon>Oryzeae</taxon>
        <taxon>Zizaniinae</taxon>
        <taxon>Zizania</taxon>
    </lineage>
</organism>
<protein>
    <recommendedName>
        <fullName evidence="1">Ubiquitin-like domain-containing protein</fullName>
    </recommendedName>
</protein>
<dbReference type="EMBL" id="JAAALK010000289">
    <property type="protein sequence ID" value="KAG8048567.1"/>
    <property type="molecule type" value="Genomic_DNA"/>
</dbReference>
<dbReference type="CDD" id="cd17039">
    <property type="entry name" value="Ubl_ubiquitin_like"/>
    <property type="match status" value="2"/>
</dbReference>
<evidence type="ECO:0000259" key="1">
    <source>
        <dbReference type="PROSITE" id="PS50053"/>
    </source>
</evidence>
<evidence type="ECO:0000313" key="2">
    <source>
        <dbReference type="EMBL" id="KAG8048567.1"/>
    </source>
</evidence>